<dbReference type="Proteomes" id="UP000664915">
    <property type="component" value="Segment"/>
</dbReference>
<accession>A0A879R291</accession>
<reference evidence="1" key="1">
    <citation type="submission" date="2020-09" db="EMBL/GenBank/DDBJ databases">
        <authorList>
            <person name="Zhang D."/>
            <person name="Hatherill J.R."/>
            <person name="Ramirez J.F."/>
            <person name="Edinger B."/>
            <person name="Balarin R."/>
            <person name="Sullivan A."/>
            <person name="Humpal K.M."/>
            <person name="Guseva A."/>
            <person name="Butela K.A."/>
            <person name="Garlena R.A."/>
            <person name="Russell D.A."/>
            <person name="Pope W.H."/>
            <person name="Jacobs-Sera D."/>
            <person name="Hatfull G.F."/>
        </authorList>
    </citation>
    <scope>NUCLEOTIDE SEQUENCE</scope>
</reference>
<dbReference type="RefSeq" id="YP_010670111.1">
    <property type="nucleotide sequence ID" value="NC_070963.1"/>
</dbReference>
<dbReference type="GeneID" id="77946306"/>
<organism evidence="1 2">
    <name type="scientific">Synechococcus phage S-SRM01</name>
    <dbReference type="NCBI Taxonomy" id="2781608"/>
    <lineage>
        <taxon>Viruses</taxon>
        <taxon>Duplodnaviria</taxon>
        <taxon>Heunggongvirae</taxon>
        <taxon>Uroviricota</taxon>
        <taxon>Caudoviricetes</taxon>
        <taxon>Pantevenvirales</taxon>
        <taxon>Kyanoviridae</taxon>
        <taxon>Serangoonvirus</taxon>
        <taxon>Serangoonvirus essarone</taxon>
    </lineage>
</organism>
<sequence>METVELNETNYCDQQPITMEFTFEEHDLLNFILCHAIDGMDLAIPCFYDLPIDSEIRQRYELLDSMKNRSYSVWSDRFKNAPYKN</sequence>
<proteinExistence type="predicted"/>
<evidence type="ECO:0000313" key="1">
    <source>
        <dbReference type="EMBL" id="QPX48101.1"/>
    </source>
</evidence>
<dbReference type="KEGG" id="vg:77946306"/>
<keyword evidence="2" id="KW-1185">Reference proteome</keyword>
<name>A0A879R291_9CAUD</name>
<dbReference type="EMBL" id="MW015081">
    <property type="protein sequence ID" value="QPX48101.1"/>
    <property type="molecule type" value="Genomic_DNA"/>
</dbReference>
<evidence type="ECO:0000313" key="2">
    <source>
        <dbReference type="Proteomes" id="UP000664915"/>
    </source>
</evidence>
<protein>
    <submittedName>
        <fullName evidence="1">Uncharacterized protein</fullName>
    </submittedName>
</protein>